<keyword evidence="2" id="KW-1185">Reference proteome</keyword>
<sequence>MKIRGTRQCNSCDTKWSYYDTGSVACPACGSIRSVGVDEERKQHTDTPVTLEVDSIKQQLAADSTSINDVAPELLRTLRSYTRKRGFIRGGTLRELDEQYLGTHELIHATDICTRSHRTTELDELYVLELFTAVSEGSRITHTDVPQRLHPARGAGYTDAVSAYRRDLDIYLESTPDADAKDAVTRLQTHLKRADALEGDIPLETAETLVMIAHEIAAYLLDADSDALASARNRLDRLSKL</sequence>
<dbReference type="RefSeq" id="WP_174654222.1">
    <property type="nucleotide sequence ID" value="NZ_JAKRVX010000002.1"/>
</dbReference>
<evidence type="ECO:0000313" key="1">
    <source>
        <dbReference type="EMBL" id="MCL9816227.1"/>
    </source>
</evidence>
<accession>A0AAE3FVB1</accession>
<dbReference type="AlphaFoldDB" id="A0AAE3FVB1"/>
<reference evidence="1" key="1">
    <citation type="journal article" date="2022" name="Syst. Appl. Microbiol.">
        <title>Natronocalculus amylovorans gen. nov., sp. nov., and Natranaeroarchaeum aerophilus sp. nov., dominant culturable amylolytic natronoarchaea from hypersaline soda lakes in southwestern Siberia.</title>
        <authorList>
            <person name="Sorokin D.Y."/>
            <person name="Elcheninov A.G."/>
            <person name="Khizhniak T.V."/>
            <person name="Koenen M."/>
            <person name="Bale N.J."/>
            <person name="Damste J.S.S."/>
            <person name="Kublanov I.V."/>
        </authorList>
    </citation>
    <scope>NUCLEOTIDE SEQUENCE</scope>
    <source>
        <strain evidence="1">AArc-St2</strain>
    </source>
</reference>
<name>A0AAE3FVB1_9EURY</name>
<proteinExistence type="predicted"/>
<organism evidence="1 2">
    <name type="scientific">Natronocalculus amylovorans</name>
    <dbReference type="NCBI Taxonomy" id="2917812"/>
    <lineage>
        <taxon>Archaea</taxon>
        <taxon>Methanobacteriati</taxon>
        <taxon>Methanobacteriota</taxon>
        <taxon>Stenosarchaea group</taxon>
        <taxon>Halobacteria</taxon>
        <taxon>Halobacteriales</taxon>
        <taxon>Haloferacaceae</taxon>
        <taxon>Natronocalculus</taxon>
    </lineage>
</organism>
<dbReference type="Pfam" id="PF23430">
    <property type="entry name" value="DUF7117"/>
    <property type="match status" value="1"/>
</dbReference>
<dbReference type="EMBL" id="JAKRVX010000002">
    <property type="protein sequence ID" value="MCL9816227.1"/>
    <property type="molecule type" value="Genomic_DNA"/>
</dbReference>
<dbReference type="Proteomes" id="UP001203207">
    <property type="component" value="Unassembled WGS sequence"/>
</dbReference>
<comment type="caution">
    <text evidence="1">The sequence shown here is derived from an EMBL/GenBank/DDBJ whole genome shotgun (WGS) entry which is preliminary data.</text>
</comment>
<gene>
    <name evidence="1" type="ORF">AArcSt2_04645</name>
</gene>
<evidence type="ECO:0000313" key="2">
    <source>
        <dbReference type="Proteomes" id="UP001203207"/>
    </source>
</evidence>
<reference evidence="1" key="2">
    <citation type="submission" date="2022-02" db="EMBL/GenBank/DDBJ databases">
        <authorList>
            <person name="Elcheninov A.G."/>
            <person name="Sorokin D.Y."/>
            <person name="Kublanov I.V."/>
        </authorList>
    </citation>
    <scope>NUCLEOTIDE SEQUENCE</scope>
    <source>
        <strain evidence="1">AArc-St2</strain>
    </source>
</reference>
<evidence type="ECO:0008006" key="3">
    <source>
        <dbReference type="Google" id="ProtNLM"/>
    </source>
</evidence>
<dbReference type="InterPro" id="IPR055541">
    <property type="entry name" value="DUF7117"/>
</dbReference>
<protein>
    <recommendedName>
        <fullName evidence="3">TFIIB-type zinc ribbon-containing protein</fullName>
    </recommendedName>
</protein>